<gene>
    <name evidence="1" type="ORF">ACFPIB_06395</name>
</gene>
<keyword evidence="2" id="KW-1185">Reference proteome</keyword>
<organism evidence="1 2">
    <name type="scientific">Adhaeribacter terreus</name>
    <dbReference type="NCBI Taxonomy" id="529703"/>
    <lineage>
        <taxon>Bacteria</taxon>
        <taxon>Pseudomonadati</taxon>
        <taxon>Bacteroidota</taxon>
        <taxon>Cytophagia</taxon>
        <taxon>Cytophagales</taxon>
        <taxon>Hymenobacteraceae</taxon>
        <taxon>Adhaeribacter</taxon>
    </lineage>
</organism>
<comment type="caution">
    <text evidence="1">The sequence shown here is derived from an EMBL/GenBank/DDBJ whole genome shotgun (WGS) entry which is preliminary data.</text>
</comment>
<proteinExistence type="predicted"/>
<evidence type="ECO:0000313" key="1">
    <source>
        <dbReference type="EMBL" id="MFC5270231.1"/>
    </source>
</evidence>
<dbReference type="Pfam" id="PF14054">
    <property type="entry name" value="DUF4249"/>
    <property type="match status" value="1"/>
</dbReference>
<dbReference type="EMBL" id="JBHSKT010000003">
    <property type="protein sequence ID" value="MFC5270231.1"/>
    <property type="molecule type" value="Genomic_DNA"/>
</dbReference>
<dbReference type="Proteomes" id="UP001596161">
    <property type="component" value="Unassembled WGS sequence"/>
</dbReference>
<accession>A0ABW0EB78</accession>
<dbReference type="RefSeq" id="WP_378016602.1">
    <property type="nucleotide sequence ID" value="NZ_JBHSKT010000003.1"/>
</dbReference>
<reference evidence="2" key="1">
    <citation type="journal article" date="2019" name="Int. J. Syst. Evol. Microbiol.">
        <title>The Global Catalogue of Microorganisms (GCM) 10K type strain sequencing project: providing services to taxonomists for standard genome sequencing and annotation.</title>
        <authorList>
            <consortium name="The Broad Institute Genomics Platform"/>
            <consortium name="The Broad Institute Genome Sequencing Center for Infectious Disease"/>
            <person name="Wu L."/>
            <person name="Ma J."/>
        </authorList>
    </citation>
    <scope>NUCLEOTIDE SEQUENCE [LARGE SCALE GENOMIC DNA]</scope>
    <source>
        <strain evidence="2">KACC 12602</strain>
    </source>
</reference>
<dbReference type="InterPro" id="IPR025345">
    <property type="entry name" value="DUF4249"/>
</dbReference>
<name>A0ABW0EB78_9BACT</name>
<sequence>MFPNLTFFKQNHTVLRVLLPFFIPFLTSCEKVLDIKLKDSESRIVIEGNLSDQPGPYTVKLSRSVGFNDPNVFPAITNATVIISDNTGNIDTLAEAEPGTYLTKTLQGVPGRNYFLRVIIDNQQFDAVSGMPAPVTILDIRVEKFRFNEKEKAVVINFQDPAGIKNYYRAFYIVNGKASDQLLYLSDEFQDGNLLDGDFFDNDMLLKSGDSVKIVLQTINEQMFNYIREQDQLGNSQISSPANPTSNISNNALGYFSAHAETSASIVVP</sequence>
<protein>
    <submittedName>
        <fullName evidence="1">DUF4249 domain-containing protein</fullName>
    </submittedName>
</protein>
<evidence type="ECO:0000313" key="2">
    <source>
        <dbReference type="Proteomes" id="UP001596161"/>
    </source>
</evidence>